<dbReference type="AlphaFoldDB" id="A0A2T0SWP0"/>
<sequence length="323" mass="35293">MNADAVAAAFALGTPLGDPQPVAGGGSHLVWRLTTTRGTWAVKRLNRSREPWWMRDHVESAHVQEAAFRAGVSMPRPVPPLDPAAPLLADLVVDGEPVSFLVHEWCPGTPWAGEDVLDWLGGTLATLHALPSGPESPRPLRYPLDPVSEWRVWLDEAPAPTSADFLAAVRAHLPDVARAKEVVDRTPTSGLTPVSTHRDVKPDNVLVVAGQPVLVDWDGAGADFAEWEVTRTALAFAPDRDGFRRVLRGYHAAGGRPVEPGETAFDGLLRGRLASAAWLLWRALGHRPVSAPERERAHVHAVEQLRDLRTSLDRLADWSDWPR</sequence>
<keyword evidence="2" id="KW-0808">Transferase</keyword>
<protein>
    <submittedName>
        <fullName evidence="2">Phosphotransferase family enzyme</fullName>
    </submittedName>
</protein>
<name>A0A2T0SWP0_9PSEU</name>
<organism evidence="2 3">
    <name type="scientific">Umezawaea tangerina</name>
    <dbReference type="NCBI Taxonomy" id="84725"/>
    <lineage>
        <taxon>Bacteria</taxon>
        <taxon>Bacillati</taxon>
        <taxon>Actinomycetota</taxon>
        <taxon>Actinomycetes</taxon>
        <taxon>Pseudonocardiales</taxon>
        <taxon>Pseudonocardiaceae</taxon>
        <taxon>Umezawaea</taxon>
    </lineage>
</organism>
<dbReference type="InterPro" id="IPR002575">
    <property type="entry name" value="Aminoglycoside_PTrfase"/>
</dbReference>
<reference evidence="2 3" key="1">
    <citation type="submission" date="2018-03" db="EMBL/GenBank/DDBJ databases">
        <title>Genomic Encyclopedia of Archaeal and Bacterial Type Strains, Phase II (KMG-II): from individual species to whole genera.</title>
        <authorList>
            <person name="Goeker M."/>
        </authorList>
    </citation>
    <scope>NUCLEOTIDE SEQUENCE [LARGE SCALE GENOMIC DNA]</scope>
    <source>
        <strain evidence="2 3">DSM 44720</strain>
    </source>
</reference>
<dbReference type="OrthoDB" id="30633at2"/>
<accession>A0A2T0SWP0</accession>
<dbReference type="SUPFAM" id="SSF56112">
    <property type="entry name" value="Protein kinase-like (PK-like)"/>
    <property type="match status" value="1"/>
</dbReference>
<keyword evidence="3" id="KW-1185">Reference proteome</keyword>
<evidence type="ECO:0000313" key="2">
    <source>
        <dbReference type="EMBL" id="PRY37844.1"/>
    </source>
</evidence>
<proteinExistence type="predicted"/>
<comment type="caution">
    <text evidence="2">The sequence shown here is derived from an EMBL/GenBank/DDBJ whole genome shotgun (WGS) entry which is preliminary data.</text>
</comment>
<dbReference type="RefSeq" id="WP_146174945.1">
    <property type="nucleotide sequence ID" value="NZ_PVTF01000009.1"/>
</dbReference>
<evidence type="ECO:0000313" key="3">
    <source>
        <dbReference type="Proteomes" id="UP000239494"/>
    </source>
</evidence>
<feature type="domain" description="Aminoglycoside phosphotransferase" evidence="1">
    <location>
        <begin position="20"/>
        <end position="251"/>
    </location>
</feature>
<dbReference type="Proteomes" id="UP000239494">
    <property type="component" value="Unassembled WGS sequence"/>
</dbReference>
<dbReference type="Pfam" id="PF01636">
    <property type="entry name" value="APH"/>
    <property type="match status" value="1"/>
</dbReference>
<dbReference type="EMBL" id="PVTF01000009">
    <property type="protein sequence ID" value="PRY37844.1"/>
    <property type="molecule type" value="Genomic_DNA"/>
</dbReference>
<evidence type="ECO:0000259" key="1">
    <source>
        <dbReference type="Pfam" id="PF01636"/>
    </source>
</evidence>
<dbReference type="Gene3D" id="3.90.1200.10">
    <property type="match status" value="1"/>
</dbReference>
<dbReference type="InterPro" id="IPR011009">
    <property type="entry name" value="Kinase-like_dom_sf"/>
</dbReference>
<gene>
    <name evidence="2" type="ORF">CLV43_10964</name>
</gene>
<dbReference type="GO" id="GO:0016740">
    <property type="term" value="F:transferase activity"/>
    <property type="evidence" value="ECO:0007669"/>
    <property type="project" value="UniProtKB-KW"/>
</dbReference>